<dbReference type="Proteomes" id="UP001344632">
    <property type="component" value="Unassembled WGS sequence"/>
</dbReference>
<keyword evidence="3" id="KW-1185">Reference proteome</keyword>
<reference evidence="2 3" key="1">
    <citation type="submission" date="2023-03" db="EMBL/GenBank/DDBJ databases">
        <title>Bacillus Genome Sequencing.</title>
        <authorList>
            <person name="Dunlap C."/>
        </authorList>
    </citation>
    <scope>NUCLEOTIDE SEQUENCE [LARGE SCALE GENOMIC DNA]</scope>
    <source>
        <strain evidence="2 3">BD-525</strain>
    </source>
</reference>
<protein>
    <submittedName>
        <fullName evidence="2">Uncharacterized protein</fullName>
    </submittedName>
</protein>
<evidence type="ECO:0000256" key="1">
    <source>
        <dbReference type="SAM" id="MobiDB-lite"/>
    </source>
</evidence>
<gene>
    <name evidence="2" type="ORF">P4H66_19630</name>
</gene>
<dbReference type="EMBL" id="JARLKZ010000015">
    <property type="protein sequence ID" value="MEC0242017.1"/>
    <property type="molecule type" value="Genomic_DNA"/>
</dbReference>
<evidence type="ECO:0000313" key="3">
    <source>
        <dbReference type="Proteomes" id="UP001344632"/>
    </source>
</evidence>
<sequence>MDKHNQSRVLRTKLRELYEEIIEAANLDIPIGEIHVEVVFLSSQLQKLEKSIGKNEEYEGLEVPKPSGNKVSEKRNNNNFKVQC</sequence>
<organism evidence="2 3">
    <name type="scientific">Paenibacillus dokdonensis</name>
    <dbReference type="NCBI Taxonomy" id="2567944"/>
    <lineage>
        <taxon>Bacteria</taxon>
        <taxon>Bacillati</taxon>
        <taxon>Bacillota</taxon>
        <taxon>Bacilli</taxon>
        <taxon>Bacillales</taxon>
        <taxon>Paenibacillaceae</taxon>
        <taxon>Paenibacillus</taxon>
    </lineage>
</organism>
<comment type="caution">
    <text evidence="2">The sequence shown here is derived from an EMBL/GenBank/DDBJ whole genome shotgun (WGS) entry which is preliminary data.</text>
</comment>
<proteinExistence type="predicted"/>
<accession>A0ABU6GV26</accession>
<evidence type="ECO:0000313" key="2">
    <source>
        <dbReference type="EMBL" id="MEC0242017.1"/>
    </source>
</evidence>
<dbReference type="RefSeq" id="WP_326089761.1">
    <property type="nucleotide sequence ID" value="NZ_JARLKZ010000015.1"/>
</dbReference>
<feature type="region of interest" description="Disordered" evidence="1">
    <location>
        <begin position="60"/>
        <end position="84"/>
    </location>
</feature>
<name>A0ABU6GV26_9BACL</name>